<proteinExistence type="predicted"/>
<gene>
    <name evidence="1" type="ORF">AB6A40_000903</name>
</gene>
<comment type="caution">
    <text evidence="1">The sequence shown here is derived from an EMBL/GenBank/DDBJ whole genome shotgun (WGS) entry which is preliminary data.</text>
</comment>
<evidence type="ECO:0000313" key="1">
    <source>
        <dbReference type="EMBL" id="MFH4974194.1"/>
    </source>
</evidence>
<protein>
    <submittedName>
        <fullName evidence="1">Uncharacterized protein</fullName>
    </submittedName>
</protein>
<evidence type="ECO:0000313" key="2">
    <source>
        <dbReference type="Proteomes" id="UP001608902"/>
    </source>
</evidence>
<keyword evidence="2" id="KW-1185">Reference proteome</keyword>
<reference evidence="1 2" key="1">
    <citation type="submission" date="2024-08" db="EMBL/GenBank/DDBJ databases">
        <title>Gnathostoma spinigerum genome.</title>
        <authorList>
            <person name="Gonzalez-Bertolin B."/>
            <person name="Monzon S."/>
            <person name="Zaballos A."/>
            <person name="Jimenez P."/>
            <person name="Dekumyoy P."/>
            <person name="Varona S."/>
            <person name="Cuesta I."/>
            <person name="Sumanam S."/>
            <person name="Adisakwattana P."/>
            <person name="Gasser R.B."/>
            <person name="Hernandez-Gonzalez A."/>
            <person name="Young N.D."/>
            <person name="Perteguer M.J."/>
        </authorList>
    </citation>
    <scope>NUCLEOTIDE SEQUENCE [LARGE SCALE GENOMIC DNA]</scope>
    <source>
        <strain evidence="1">AL3</strain>
        <tissue evidence="1">Liver</tissue>
    </source>
</reference>
<dbReference type="EMBL" id="JBGFUD010000290">
    <property type="protein sequence ID" value="MFH4974194.1"/>
    <property type="molecule type" value="Genomic_DNA"/>
</dbReference>
<sequence length="72" mass="8223">MFHYSIEARLYALLGFKRIMKREIVMGTTVEAYIDTDQGTKFPVRLARPALKCLCGAIFGGFGTLNDEYNIW</sequence>
<dbReference type="Proteomes" id="UP001608902">
    <property type="component" value="Unassembled WGS sequence"/>
</dbReference>
<dbReference type="AlphaFoldDB" id="A0ABD6EA05"/>
<name>A0ABD6EA05_9BILA</name>
<accession>A0ABD6EA05</accession>
<organism evidence="1 2">
    <name type="scientific">Gnathostoma spinigerum</name>
    <dbReference type="NCBI Taxonomy" id="75299"/>
    <lineage>
        <taxon>Eukaryota</taxon>
        <taxon>Metazoa</taxon>
        <taxon>Ecdysozoa</taxon>
        <taxon>Nematoda</taxon>
        <taxon>Chromadorea</taxon>
        <taxon>Rhabditida</taxon>
        <taxon>Spirurina</taxon>
        <taxon>Gnathostomatomorpha</taxon>
        <taxon>Gnathostomatoidea</taxon>
        <taxon>Gnathostomatidae</taxon>
        <taxon>Gnathostoma</taxon>
    </lineage>
</organism>